<gene>
    <name evidence="1" type="ORF">HPB47_016573</name>
</gene>
<evidence type="ECO:0000313" key="2">
    <source>
        <dbReference type="Proteomes" id="UP000805193"/>
    </source>
</evidence>
<keyword evidence="2" id="KW-1185">Reference proteome</keyword>
<dbReference type="Proteomes" id="UP000805193">
    <property type="component" value="Unassembled WGS sequence"/>
</dbReference>
<proteinExistence type="predicted"/>
<organism evidence="1 2">
    <name type="scientific">Ixodes persulcatus</name>
    <name type="common">Taiga tick</name>
    <dbReference type="NCBI Taxonomy" id="34615"/>
    <lineage>
        <taxon>Eukaryota</taxon>
        <taxon>Metazoa</taxon>
        <taxon>Ecdysozoa</taxon>
        <taxon>Arthropoda</taxon>
        <taxon>Chelicerata</taxon>
        <taxon>Arachnida</taxon>
        <taxon>Acari</taxon>
        <taxon>Parasitiformes</taxon>
        <taxon>Ixodida</taxon>
        <taxon>Ixodoidea</taxon>
        <taxon>Ixodidae</taxon>
        <taxon>Ixodinae</taxon>
        <taxon>Ixodes</taxon>
    </lineage>
</organism>
<sequence length="128" mass="13052">KVSKSERQGLWSPHYLSPSHAFGPFLGPPGFFAAPPGPTFGLCADSGPPGQLCRDVSPGSPPNHGDDEDSSAEGNKWCGPGLARAGRPGCVPGVARARPGPAEAYAARPGLSGRPGPVQCSTDPPTPW</sequence>
<reference evidence="1 2" key="1">
    <citation type="journal article" date="2020" name="Cell">
        <title>Large-Scale Comparative Analyses of Tick Genomes Elucidate Their Genetic Diversity and Vector Capacities.</title>
        <authorList>
            <consortium name="Tick Genome and Microbiome Consortium (TIGMIC)"/>
            <person name="Jia N."/>
            <person name="Wang J."/>
            <person name="Shi W."/>
            <person name="Du L."/>
            <person name="Sun Y."/>
            <person name="Zhan W."/>
            <person name="Jiang J.F."/>
            <person name="Wang Q."/>
            <person name="Zhang B."/>
            <person name="Ji P."/>
            <person name="Bell-Sakyi L."/>
            <person name="Cui X.M."/>
            <person name="Yuan T.T."/>
            <person name="Jiang B.G."/>
            <person name="Yang W.F."/>
            <person name="Lam T.T."/>
            <person name="Chang Q.C."/>
            <person name="Ding S.J."/>
            <person name="Wang X.J."/>
            <person name="Zhu J.G."/>
            <person name="Ruan X.D."/>
            <person name="Zhao L."/>
            <person name="Wei J.T."/>
            <person name="Ye R.Z."/>
            <person name="Que T.C."/>
            <person name="Du C.H."/>
            <person name="Zhou Y.H."/>
            <person name="Cheng J.X."/>
            <person name="Dai P.F."/>
            <person name="Guo W.B."/>
            <person name="Han X.H."/>
            <person name="Huang E.J."/>
            <person name="Li L.F."/>
            <person name="Wei W."/>
            <person name="Gao Y.C."/>
            <person name="Liu J.Z."/>
            <person name="Shao H.Z."/>
            <person name="Wang X."/>
            <person name="Wang C.C."/>
            <person name="Yang T.C."/>
            <person name="Huo Q.B."/>
            <person name="Li W."/>
            <person name="Chen H.Y."/>
            <person name="Chen S.E."/>
            <person name="Zhou L.G."/>
            <person name="Ni X.B."/>
            <person name="Tian J.H."/>
            <person name="Sheng Y."/>
            <person name="Liu T."/>
            <person name="Pan Y.S."/>
            <person name="Xia L.Y."/>
            <person name="Li J."/>
            <person name="Zhao F."/>
            <person name="Cao W.C."/>
        </authorList>
    </citation>
    <scope>NUCLEOTIDE SEQUENCE [LARGE SCALE GENOMIC DNA]</scope>
    <source>
        <strain evidence="1">Iper-2018</strain>
    </source>
</reference>
<dbReference type="EMBL" id="JABSTQ010005303">
    <property type="protein sequence ID" value="KAG0439636.1"/>
    <property type="molecule type" value="Genomic_DNA"/>
</dbReference>
<accession>A0AC60QQJ8</accession>
<comment type="caution">
    <text evidence="1">The sequence shown here is derived from an EMBL/GenBank/DDBJ whole genome shotgun (WGS) entry which is preliminary data.</text>
</comment>
<protein>
    <submittedName>
        <fullName evidence="1">Uncharacterized protein</fullName>
    </submittedName>
</protein>
<feature type="non-terminal residue" evidence="1">
    <location>
        <position position="1"/>
    </location>
</feature>
<evidence type="ECO:0000313" key="1">
    <source>
        <dbReference type="EMBL" id="KAG0439636.1"/>
    </source>
</evidence>
<name>A0AC60QQJ8_IXOPE</name>